<name>A0A4Q5C6A5_9FIRM</name>
<dbReference type="RefSeq" id="WP_003127052.1">
    <property type="nucleotide sequence ID" value="NZ_CACRUQ010000006.1"/>
</dbReference>
<evidence type="ECO:0000256" key="1">
    <source>
        <dbReference type="SAM" id="Phobius"/>
    </source>
</evidence>
<keyword evidence="1" id="KW-0812">Transmembrane</keyword>
<organism evidence="2 3">
    <name type="scientific">[Ruminococcus] torques</name>
    <dbReference type="NCBI Taxonomy" id="33039"/>
    <lineage>
        <taxon>Bacteria</taxon>
        <taxon>Bacillati</taxon>
        <taxon>Bacillota</taxon>
        <taxon>Clostridia</taxon>
        <taxon>Lachnospirales</taxon>
        <taxon>Lachnospiraceae</taxon>
        <taxon>Mediterraneibacter</taxon>
    </lineage>
</organism>
<reference evidence="2 3" key="1">
    <citation type="journal article" date="2019" name="Science, e1252229">
        <title>Invertible promoters mediate bacterial phase variation, antibiotic resistance, and host adaptation in the gut.</title>
        <authorList>
            <person name="Jiang X."/>
            <person name="Hall A.B."/>
            <person name="Arthur T.D."/>
            <person name="Plichta D.R."/>
            <person name="Covington C.T."/>
            <person name="Poyet M."/>
            <person name="Crothers J."/>
            <person name="Moses P.L."/>
            <person name="Tolonen A.C."/>
            <person name="Vlamakis H."/>
            <person name="Alm E.J."/>
            <person name="Xavier R.J."/>
        </authorList>
    </citation>
    <scope>NUCLEOTIDE SEQUENCE [LARGE SCALE GENOMIC DNA]</scope>
    <source>
        <strain evidence="3">aa_0143</strain>
    </source>
</reference>
<evidence type="ECO:0000313" key="3">
    <source>
        <dbReference type="Proteomes" id="UP000292665"/>
    </source>
</evidence>
<keyword evidence="1" id="KW-0472">Membrane</keyword>
<dbReference type="AlphaFoldDB" id="A0A4Q5C6A5"/>
<sequence length="109" mass="12379">MEIEEVVVEIVMGLFLLFLSYQVGIKENITFLHSYHYTHLNPKDKKAFTKRIGIGSLLVSIGVIAMPIINLISHSELGYYIGLTLIVVGVFYIIFIIVKYNGKLISFKK</sequence>
<dbReference type="EMBL" id="RCYR01000034">
    <property type="protein sequence ID" value="RYS77285.1"/>
    <property type="molecule type" value="Genomic_DNA"/>
</dbReference>
<feature type="transmembrane region" description="Helical" evidence="1">
    <location>
        <begin position="6"/>
        <end position="25"/>
    </location>
</feature>
<comment type="caution">
    <text evidence="2">The sequence shown here is derived from an EMBL/GenBank/DDBJ whole genome shotgun (WGS) entry which is preliminary data.</text>
</comment>
<feature type="transmembrane region" description="Helical" evidence="1">
    <location>
        <begin position="52"/>
        <end position="72"/>
    </location>
</feature>
<feature type="transmembrane region" description="Helical" evidence="1">
    <location>
        <begin position="78"/>
        <end position="98"/>
    </location>
</feature>
<keyword evidence="1" id="KW-1133">Transmembrane helix</keyword>
<dbReference type="Proteomes" id="UP000292665">
    <property type="component" value="Unassembled WGS sequence"/>
</dbReference>
<proteinExistence type="predicted"/>
<accession>A0A4Q5C6A5</accession>
<protein>
    <submittedName>
        <fullName evidence="2">DUF3784 domain-containing protein</fullName>
    </submittedName>
</protein>
<gene>
    <name evidence="2" type="ORF">EAI93_12355</name>
</gene>
<evidence type="ECO:0000313" key="2">
    <source>
        <dbReference type="EMBL" id="RYS77285.1"/>
    </source>
</evidence>